<keyword evidence="6" id="KW-1185">Reference proteome</keyword>
<feature type="domain" description="LRAT" evidence="4">
    <location>
        <begin position="79"/>
        <end position="178"/>
    </location>
</feature>
<protein>
    <submittedName>
        <fullName evidence="5">Lecithin retinol acyltransferase family protein</fullName>
    </submittedName>
</protein>
<dbReference type="RefSeq" id="WP_217854597.1">
    <property type="nucleotide sequence ID" value="NZ_JAHSTV010000002.1"/>
</dbReference>
<dbReference type="PANTHER" id="PTHR13943:SF77">
    <property type="entry name" value="LRAT DOMAIN-CONTAINING PROTEIN"/>
    <property type="match status" value="1"/>
</dbReference>
<dbReference type="InterPro" id="IPR051496">
    <property type="entry name" value="H-rev107_PLA/AT"/>
</dbReference>
<dbReference type="EMBL" id="JAHSTV010000002">
    <property type="protein sequence ID" value="MBV4462487.1"/>
    <property type="molecule type" value="Genomic_DNA"/>
</dbReference>
<evidence type="ECO:0000256" key="3">
    <source>
        <dbReference type="ARBA" id="ARBA00023098"/>
    </source>
</evidence>
<proteinExistence type="predicted"/>
<sequence length="202" mass="22836">MNTLAIKLTSGFSSLRSVIVFCLTIMEIDLAGYLKALMLESCLFVERCNGSKSPRRSFMFPMELVHVEKDTVNLPIGSHLVSPRKFYVHHGIYLGCGDVAHYSGFSSSLKPGPIEVTDLESFARGKPVWLIREPCEYSSDEIVSRARSRMGESQYRILSNNCEHFCNWCISGRSCSVQVRAFLHCPRYLLSFISALELYFIA</sequence>
<gene>
    <name evidence="5" type="ORF">KVG95_03980</name>
</gene>
<keyword evidence="2" id="KW-0378">Hydrolase</keyword>
<comment type="caution">
    <text evidence="5">The sequence shown here is derived from an EMBL/GenBank/DDBJ whole genome shotgun (WGS) entry which is preliminary data.</text>
</comment>
<dbReference type="Proteomes" id="UP000886900">
    <property type="component" value="Unassembled WGS sequence"/>
</dbReference>
<reference evidence="5" key="1">
    <citation type="submission" date="2021-06" db="EMBL/GenBank/DDBJ databases">
        <title>Updating the genus Pseudomonas: Description of 43 new species and partition of the Pseudomonas putida group.</title>
        <authorList>
            <person name="Girard L."/>
            <person name="Lood C."/>
            <person name="Vandamme P."/>
            <person name="Rokni-Zadeh H."/>
            <person name="Van Noort V."/>
            <person name="Hofte M."/>
            <person name="Lavigne R."/>
            <person name="De Mot R."/>
        </authorList>
    </citation>
    <scope>NUCLEOTIDE SEQUENCE</scope>
    <source>
        <strain evidence="5">SWRI79</strain>
    </source>
</reference>
<keyword evidence="1" id="KW-0808">Transferase</keyword>
<dbReference type="PANTHER" id="PTHR13943">
    <property type="entry name" value="HRAS-LIKE SUPPRESSOR - RELATED"/>
    <property type="match status" value="1"/>
</dbReference>
<evidence type="ECO:0000256" key="1">
    <source>
        <dbReference type="ARBA" id="ARBA00022679"/>
    </source>
</evidence>
<dbReference type="InterPro" id="IPR007053">
    <property type="entry name" value="LRAT_dom"/>
</dbReference>
<accession>A0ABS6PPU3</accession>
<keyword evidence="3" id="KW-0443">Lipid metabolism</keyword>
<organism evidence="5 6">
    <name type="scientific">Pseudomonas farris</name>
    <dbReference type="NCBI Taxonomy" id="2841207"/>
    <lineage>
        <taxon>Bacteria</taxon>
        <taxon>Pseudomonadati</taxon>
        <taxon>Pseudomonadota</taxon>
        <taxon>Gammaproteobacteria</taxon>
        <taxon>Pseudomonadales</taxon>
        <taxon>Pseudomonadaceae</taxon>
        <taxon>Pseudomonas</taxon>
    </lineage>
</organism>
<dbReference type="PROSITE" id="PS51934">
    <property type="entry name" value="LRAT"/>
    <property type="match status" value="1"/>
</dbReference>
<keyword evidence="5" id="KW-0012">Acyltransferase</keyword>
<evidence type="ECO:0000313" key="5">
    <source>
        <dbReference type="EMBL" id="MBV4462487.1"/>
    </source>
</evidence>
<dbReference type="Pfam" id="PF04970">
    <property type="entry name" value="LRAT"/>
    <property type="match status" value="1"/>
</dbReference>
<evidence type="ECO:0000313" key="6">
    <source>
        <dbReference type="Proteomes" id="UP000886900"/>
    </source>
</evidence>
<dbReference type="GO" id="GO:0016746">
    <property type="term" value="F:acyltransferase activity"/>
    <property type="evidence" value="ECO:0007669"/>
    <property type="project" value="UniProtKB-KW"/>
</dbReference>
<evidence type="ECO:0000259" key="4">
    <source>
        <dbReference type="PROSITE" id="PS51934"/>
    </source>
</evidence>
<name>A0ABS6PPU3_9PSED</name>
<evidence type="ECO:0000256" key="2">
    <source>
        <dbReference type="ARBA" id="ARBA00022801"/>
    </source>
</evidence>